<organism evidence="2 3">
    <name type="scientific">Ancylostoma ceylanicum</name>
    <dbReference type="NCBI Taxonomy" id="53326"/>
    <lineage>
        <taxon>Eukaryota</taxon>
        <taxon>Metazoa</taxon>
        <taxon>Ecdysozoa</taxon>
        <taxon>Nematoda</taxon>
        <taxon>Chromadorea</taxon>
        <taxon>Rhabditida</taxon>
        <taxon>Rhabditina</taxon>
        <taxon>Rhabditomorpha</taxon>
        <taxon>Strongyloidea</taxon>
        <taxon>Ancylostomatidae</taxon>
        <taxon>Ancylostomatinae</taxon>
        <taxon>Ancylostoma</taxon>
    </lineage>
</organism>
<name>A0A0D6LRK8_9BILA</name>
<feature type="compositionally biased region" description="Polar residues" evidence="1">
    <location>
        <begin position="61"/>
        <end position="86"/>
    </location>
</feature>
<feature type="region of interest" description="Disordered" evidence="1">
    <location>
        <begin position="49"/>
        <end position="86"/>
    </location>
</feature>
<proteinExistence type="predicted"/>
<sequence>MTANTGALLDIAKAGCSLWRKRVQGGWNAAPEQEQSHVKQQWTKEEVARKFNSSDLDEDVISSTTRGNRHSTQGNRHSTQGEIQIP</sequence>
<reference evidence="2 3" key="1">
    <citation type="submission" date="2013-05" db="EMBL/GenBank/DDBJ databases">
        <title>Draft genome of the parasitic nematode Anyclostoma ceylanicum.</title>
        <authorList>
            <person name="Mitreva M."/>
        </authorList>
    </citation>
    <scope>NUCLEOTIDE SEQUENCE [LARGE SCALE GENOMIC DNA]</scope>
</reference>
<evidence type="ECO:0000256" key="1">
    <source>
        <dbReference type="SAM" id="MobiDB-lite"/>
    </source>
</evidence>
<evidence type="ECO:0000313" key="3">
    <source>
        <dbReference type="Proteomes" id="UP000054495"/>
    </source>
</evidence>
<dbReference type="Proteomes" id="UP000054495">
    <property type="component" value="Unassembled WGS sequence"/>
</dbReference>
<dbReference type="AlphaFoldDB" id="A0A0D6LRK8"/>
<evidence type="ECO:0000313" key="2">
    <source>
        <dbReference type="EMBL" id="EPB74715.1"/>
    </source>
</evidence>
<dbReference type="EMBL" id="KE124931">
    <property type="protein sequence ID" value="EPB74715.1"/>
    <property type="molecule type" value="Genomic_DNA"/>
</dbReference>
<keyword evidence="3" id="KW-1185">Reference proteome</keyword>
<protein>
    <submittedName>
        <fullName evidence="2">Uncharacterized protein</fullName>
    </submittedName>
</protein>
<accession>A0A0D6LRK8</accession>
<gene>
    <name evidence="2" type="ORF">ANCCEY_06198</name>
</gene>